<name>A0A396IK44_MEDTR</name>
<dbReference type="AlphaFoldDB" id="A0A396IK44"/>
<dbReference type="Proteomes" id="UP000265566">
    <property type="component" value="Chromosome 4"/>
</dbReference>
<accession>A0A396IK44</accession>
<sequence length="82" mass="9371">MKEYKVHSSWTKTFVFSTDVIPTHCFSPICRTKSGDIIATDGEVGLVKYDEKGQFLEYTSYYKENCTSRVAMYTESLLSLPP</sequence>
<evidence type="ECO:0000313" key="2">
    <source>
        <dbReference type="Proteomes" id="UP000265566"/>
    </source>
</evidence>
<comment type="caution">
    <text evidence="1">The sequence shown here is derived from an EMBL/GenBank/DDBJ whole genome shotgun (WGS) entry which is preliminary data.</text>
</comment>
<gene>
    <name evidence="1" type="ORF">MtrunA17_Chr4g0066441</name>
</gene>
<protein>
    <submittedName>
        <fullName evidence="1">Uncharacterized protein</fullName>
    </submittedName>
</protein>
<dbReference type="Gramene" id="rna26982">
    <property type="protein sequence ID" value="RHN64195.1"/>
    <property type="gene ID" value="gene26982"/>
</dbReference>
<organism evidence="1 2">
    <name type="scientific">Medicago truncatula</name>
    <name type="common">Barrel medic</name>
    <name type="synonym">Medicago tribuloides</name>
    <dbReference type="NCBI Taxonomy" id="3880"/>
    <lineage>
        <taxon>Eukaryota</taxon>
        <taxon>Viridiplantae</taxon>
        <taxon>Streptophyta</taxon>
        <taxon>Embryophyta</taxon>
        <taxon>Tracheophyta</taxon>
        <taxon>Spermatophyta</taxon>
        <taxon>Magnoliopsida</taxon>
        <taxon>eudicotyledons</taxon>
        <taxon>Gunneridae</taxon>
        <taxon>Pentapetalae</taxon>
        <taxon>rosids</taxon>
        <taxon>fabids</taxon>
        <taxon>Fabales</taxon>
        <taxon>Fabaceae</taxon>
        <taxon>Papilionoideae</taxon>
        <taxon>50 kb inversion clade</taxon>
        <taxon>NPAAA clade</taxon>
        <taxon>Hologalegina</taxon>
        <taxon>IRL clade</taxon>
        <taxon>Trifolieae</taxon>
        <taxon>Medicago</taxon>
    </lineage>
</organism>
<proteinExistence type="predicted"/>
<dbReference type="EMBL" id="PSQE01000004">
    <property type="protein sequence ID" value="RHN64195.1"/>
    <property type="molecule type" value="Genomic_DNA"/>
</dbReference>
<evidence type="ECO:0000313" key="1">
    <source>
        <dbReference type="EMBL" id="RHN64195.1"/>
    </source>
</evidence>
<reference evidence="2" key="1">
    <citation type="journal article" date="2018" name="Nat. Plants">
        <title>Whole-genome landscape of Medicago truncatula symbiotic genes.</title>
        <authorList>
            <person name="Pecrix Y."/>
            <person name="Staton S.E."/>
            <person name="Sallet E."/>
            <person name="Lelandais-Briere C."/>
            <person name="Moreau S."/>
            <person name="Carrere S."/>
            <person name="Blein T."/>
            <person name="Jardinaud M.F."/>
            <person name="Latrasse D."/>
            <person name="Zouine M."/>
            <person name="Zahm M."/>
            <person name="Kreplak J."/>
            <person name="Mayjonade B."/>
            <person name="Satge C."/>
            <person name="Perez M."/>
            <person name="Cauet S."/>
            <person name="Marande W."/>
            <person name="Chantry-Darmon C."/>
            <person name="Lopez-Roques C."/>
            <person name="Bouchez O."/>
            <person name="Berard A."/>
            <person name="Debelle F."/>
            <person name="Munos S."/>
            <person name="Bendahmane A."/>
            <person name="Berges H."/>
            <person name="Niebel A."/>
            <person name="Buitink J."/>
            <person name="Frugier F."/>
            <person name="Benhamed M."/>
            <person name="Crespi M."/>
            <person name="Gouzy J."/>
            <person name="Gamas P."/>
        </authorList>
    </citation>
    <scope>NUCLEOTIDE SEQUENCE [LARGE SCALE GENOMIC DNA]</scope>
    <source>
        <strain evidence="2">cv. Jemalong A17</strain>
    </source>
</reference>